<dbReference type="OrthoDB" id="954231at2759"/>
<comment type="caution">
    <text evidence="8">The sequence shown here is derived from an EMBL/GenBank/DDBJ whole genome shotgun (WGS) entry which is preliminary data.</text>
</comment>
<name>A0A5C7I750_9ROSI</name>
<reference evidence="9" key="1">
    <citation type="journal article" date="2019" name="Gigascience">
        <title>De novo genome assembly of the endangered Acer yangbiense, a plant species with extremely small populations endemic to Yunnan Province, China.</title>
        <authorList>
            <person name="Yang J."/>
            <person name="Wariss H.M."/>
            <person name="Tao L."/>
            <person name="Zhang R."/>
            <person name="Yun Q."/>
            <person name="Hollingsworth P."/>
            <person name="Dao Z."/>
            <person name="Luo G."/>
            <person name="Guo H."/>
            <person name="Ma Y."/>
            <person name="Sun W."/>
        </authorList>
    </citation>
    <scope>NUCLEOTIDE SEQUENCE [LARGE SCALE GENOMIC DNA]</scope>
    <source>
        <strain evidence="9">cv. Malutang</strain>
    </source>
</reference>
<dbReference type="InterPro" id="IPR044800">
    <property type="entry name" value="LEC2-like"/>
</dbReference>
<keyword evidence="6" id="KW-0812">Transmembrane</keyword>
<dbReference type="PROSITE" id="PS50863">
    <property type="entry name" value="B3"/>
    <property type="match status" value="1"/>
</dbReference>
<dbReference type="AlphaFoldDB" id="A0A5C7I750"/>
<evidence type="ECO:0000256" key="4">
    <source>
        <dbReference type="ARBA" id="ARBA00023163"/>
    </source>
</evidence>
<feature type="domain" description="TF-B3" evidence="7">
    <location>
        <begin position="44"/>
        <end position="153"/>
    </location>
</feature>
<dbReference type="InterPro" id="IPR015300">
    <property type="entry name" value="DNA-bd_pseudobarrel_sf"/>
</dbReference>
<dbReference type="PANTHER" id="PTHR31140:SF145">
    <property type="entry name" value="TF-B3 DOMAIN-CONTAINING PROTEIN"/>
    <property type="match status" value="1"/>
</dbReference>
<dbReference type="GO" id="GO:0005634">
    <property type="term" value="C:nucleus"/>
    <property type="evidence" value="ECO:0007669"/>
    <property type="project" value="UniProtKB-SubCell"/>
</dbReference>
<evidence type="ECO:0000259" key="7">
    <source>
        <dbReference type="PROSITE" id="PS50863"/>
    </source>
</evidence>
<dbReference type="GO" id="GO:0003677">
    <property type="term" value="F:DNA binding"/>
    <property type="evidence" value="ECO:0007669"/>
    <property type="project" value="UniProtKB-KW"/>
</dbReference>
<evidence type="ECO:0000256" key="3">
    <source>
        <dbReference type="ARBA" id="ARBA00023125"/>
    </source>
</evidence>
<keyword evidence="3" id="KW-0238">DNA-binding</keyword>
<keyword evidence="9" id="KW-1185">Reference proteome</keyword>
<evidence type="ECO:0000313" key="9">
    <source>
        <dbReference type="Proteomes" id="UP000323000"/>
    </source>
</evidence>
<keyword evidence="6" id="KW-1133">Transmembrane helix</keyword>
<keyword evidence="6" id="KW-0472">Membrane</keyword>
<dbReference type="InterPro" id="IPR003340">
    <property type="entry name" value="B3_DNA-bd"/>
</dbReference>
<proteinExistence type="predicted"/>
<evidence type="ECO:0000313" key="8">
    <source>
        <dbReference type="EMBL" id="TXG65140.1"/>
    </source>
</evidence>
<dbReference type="SUPFAM" id="SSF101936">
    <property type="entry name" value="DNA-binding pseudobarrel domain"/>
    <property type="match status" value="1"/>
</dbReference>
<keyword evidence="4" id="KW-0804">Transcription</keyword>
<dbReference type="GO" id="GO:0003700">
    <property type="term" value="F:DNA-binding transcription factor activity"/>
    <property type="evidence" value="ECO:0007669"/>
    <property type="project" value="InterPro"/>
</dbReference>
<evidence type="ECO:0000256" key="6">
    <source>
        <dbReference type="SAM" id="Phobius"/>
    </source>
</evidence>
<organism evidence="8 9">
    <name type="scientific">Acer yangbiense</name>
    <dbReference type="NCBI Taxonomy" id="1000413"/>
    <lineage>
        <taxon>Eukaryota</taxon>
        <taxon>Viridiplantae</taxon>
        <taxon>Streptophyta</taxon>
        <taxon>Embryophyta</taxon>
        <taxon>Tracheophyta</taxon>
        <taxon>Spermatophyta</taxon>
        <taxon>Magnoliopsida</taxon>
        <taxon>eudicotyledons</taxon>
        <taxon>Gunneridae</taxon>
        <taxon>Pentapetalae</taxon>
        <taxon>rosids</taxon>
        <taxon>malvids</taxon>
        <taxon>Sapindales</taxon>
        <taxon>Sapindaceae</taxon>
        <taxon>Hippocastanoideae</taxon>
        <taxon>Acereae</taxon>
        <taxon>Acer</taxon>
    </lineage>
</organism>
<protein>
    <recommendedName>
        <fullName evidence="7">TF-B3 domain-containing protein</fullName>
    </recommendedName>
</protein>
<dbReference type="Pfam" id="PF02362">
    <property type="entry name" value="B3"/>
    <property type="match status" value="1"/>
</dbReference>
<dbReference type="EMBL" id="VAHF01000003">
    <property type="protein sequence ID" value="TXG65140.1"/>
    <property type="molecule type" value="Genomic_DNA"/>
</dbReference>
<feature type="transmembrane region" description="Helical" evidence="6">
    <location>
        <begin position="12"/>
        <end position="33"/>
    </location>
</feature>
<dbReference type="PANTHER" id="PTHR31140">
    <property type="entry name" value="B3 DOMAIN-CONTAINING TRANSCRIPTION FACTOR ABI3"/>
    <property type="match status" value="1"/>
</dbReference>
<dbReference type="CDD" id="cd10017">
    <property type="entry name" value="B3_DNA"/>
    <property type="match status" value="1"/>
</dbReference>
<keyword evidence="5" id="KW-0539">Nucleus</keyword>
<evidence type="ECO:0000256" key="5">
    <source>
        <dbReference type="ARBA" id="ARBA00023242"/>
    </source>
</evidence>
<accession>A0A5C7I750</accession>
<gene>
    <name evidence="8" type="ORF">EZV62_006415</name>
</gene>
<dbReference type="Proteomes" id="UP000323000">
    <property type="component" value="Chromosome 3"/>
</dbReference>
<dbReference type="Gene3D" id="2.40.330.10">
    <property type="entry name" value="DNA-binding pseudobarrel domain"/>
    <property type="match status" value="1"/>
</dbReference>
<sequence length="169" mass="19603">MSFSILFKVPVALMLYIMKILIILVLKLHCIALPKDFTMAKRHFKISKILTYSDIRSKIGLPNEMVEHMIPIMNGQHSMVLKVVDSRSQKWKLRYYTRPTGKKKGPVFTTGWCRFVEAKRLQVGNELTFYGYQVTAADGKLKMEYMIEVKRQSMTFNGEPLTTDVEYLA</sequence>
<comment type="subcellular location">
    <subcellularLocation>
        <location evidence="1">Nucleus</location>
    </subcellularLocation>
</comment>
<evidence type="ECO:0000256" key="2">
    <source>
        <dbReference type="ARBA" id="ARBA00023015"/>
    </source>
</evidence>
<keyword evidence="2" id="KW-0805">Transcription regulation</keyword>
<evidence type="ECO:0000256" key="1">
    <source>
        <dbReference type="ARBA" id="ARBA00004123"/>
    </source>
</evidence>